<name>A0A1T4LYB3_9ACTN</name>
<gene>
    <name evidence="2" type="ORF">SAMN02745673_00868</name>
</gene>
<keyword evidence="3" id="KW-1185">Reference proteome</keyword>
<feature type="region of interest" description="Disordered" evidence="1">
    <location>
        <begin position="1"/>
        <end position="67"/>
    </location>
</feature>
<feature type="region of interest" description="Disordered" evidence="1">
    <location>
        <begin position="109"/>
        <end position="135"/>
    </location>
</feature>
<dbReference type="AlphaFoldDB" id="A0A1T4LYB3"/>
<proteinExistence type="predicted"/>
<accession>A0A1T4LYB3</accession>
<evidence type="ECO:0000313" key="2">
    <source>
        <dbReference type="EMBL" id="SJZ59652.1"/>
    </source>
</evidence>
<evidence type="ECO:0000313" key="3">
    <source>
        <dbReference type="Proteomes" id="UP000190637"/>
    </source>
</evidence>
<reference evidence="2 3" key="1">
    <citation type="submission" date="2017-02" db="EMBL/GenBank/DDBJ databases">
        <authorList>
            <person name="Peterson S.W."/>
        </authorList>
    </citation>
    <scope>NUCLEOTIDE SEQUENCE [LARGE SCALE GENOMIC DNA]</scope>
    <source>
        <strain evidence="2 3">DSM 45154</strain>
    </source>
</reference>
<sequence length="259" mass="26551">MGKFSAPNGIERVAGGAALDGGDGPGRGPLVPSAVHIGRVEPPPVSRPTDAVAPGGGSGKWKSRGFRCSPAQSAGAVTVSAPPRATRAVARRAGVLPDGVVFVGEGKGHRGSIRSGAGMRRFRSPSLAPGRRFRGGARSRGLLRNARFAGATVTPRREEPNGVDTDVRPALAHIGQIGYRGGAGTRVSRGRPTCVLPLEWAKFARGDLSFSRIPEGVPLSRSMIRARASVSGRLPRGSGVDARVVVSAVSTCGSSRTGA</sequence>
<organism evidence="2 3">
    <name type="scientific">Marinactinospora thermotolerans DSM 45154</name>
    <dbReference type="NCBI Taxonomy" id="1122192"/>
    <lineage>
        <taxon>Bacteria</taxon>
        <taxon>Bacillati</taxon>
        <taxon>Actinomycetota</taxon>
        <taxon>Actinomycetes</taxon>
        <taxon>Streptosporangiales</taxon>
        <taxon>Nocardiopsidaceae</taxon>
        <taxon>Marinactinospora</taxon>
    </lineage>
</organism>
<feature type="compositionally biased region" description="Gly residues" evidence="1">
    <location>
        <begin position="18"/>
        <end position="27"/>
    </location>
</feature>
<protein>
    <submittedName>
        <fullName evidence="2">Uncharacterized protein</fullName>
    </submittedName>
</protein>
<dbReference type="EMBL" id="FUWS01000002">
    <property type="protein sequence ID" value="SJZ59652.1"/>
    <property type="molecule type" value="Genomic_DNA"/>
</dbReference>
<evidence type="ECO:0000256" key="1">
    <source>
        <dbReference type="SAM" id="MobiDB-lite"/>
    </source>
</evidence>
<dbReference type="Proteomes" id="UP000190637">
    <property type="component" value="Unassembled WGS sequence"/>
</dbReference>